<dbReference type="Proteomes" id="UP000191249">
    <property type="component" value="Chromosome"/>
</dbReference>
<keyword evidence="1" id="KW-0472">Membrane</keyword>
<feature type="transmembrane region" description="Helical" evidence="1">
    <location>
        <begin position="12"/>
        <end position="31"/>
    </location>
</feature>
<evidence type="ECO:0000256" key="1">
    <source>
        <dbReference type="SAM" id="Phobius"/>
    </source>
</evidence>
<keyword evidence="1" id="KW-0812">Transmembrane</keyword>
<reference evidence="2 3" key="1">
    <citation type="submission" date="2017-03" db="EMBL/GenBank/DDBJ databases">
        <title>N. lactamica Y92-1009 whole genome sequence.</title>
        <authorList>
            <person name="Pandey A.K."/>
            <person name="Read R.C."/>
        </authorList>
    </citation>
    <scope>NUCLEOTIDE SEQUENCE [LARGE SCALE GENOMIC DNA]</scope>
    <source>
        <strain evidence="2 3">Y92-1009</strain>
    </source>
</reference>
<sequence length="162" mass="18711">MVNKTWLRLKVKLGEFCLGAIPLLIILVYFGDTNEKNDSEIGIAKIKQTHATNFISDISRRMGSATWDLGKPRINQSNEFKFSDGKIRFLQCSPNTKHNIEQVFEQYRYLIIKEHKTFGKYFCIDNNIVINIDSFGNGCDLIFSVQWDKSYSNCSEILLDLD</sequence>
<evidence type="ECO:0008006" key="4">
    <source>
        <dbReference type="Google" id="ProtNLM"/>
    </source>
</evidence>
<dbReference type="EMBL" id="CP019894">
    <property type="protein sequence ID" value="ARB04680.1"/>
    <property type="molecule type" value="Genomic_DNA"/>
</dbReference>
<accession>A0AAU8VGI4</accession>
<protein>
    <recommendedName>
        <fullName evidence="4">Periplasmic protein</fullName>
    </recommendedName>
</protein>
<name>A0AAU8VGI4_NEILA</name>
<keyword evidence="1" id="KW-1133">Transmembrane helix</keyword>
<dbReference type="RefSeq" id="WP_003712134.1">
    <property type="nucleotide sequence ID" value="NZ_CAUJPL010000036.1"/>
</dbReference>
<evidence type="ECO:0000313" key="2">
    <source>
        <dbReference type="EMBL" id="ARB04680.1"/>
    </source>
</evidence>
<proteinExistence type="predicted"/>
<evidence type="ECO:0000313" key="3">
    <source>
        <dbReference type="Proteomes" id="UP000191249"/>
    </source>
</evidence>
<organism evidence="2 3">
    <name type="scientific">Neisseria lactamica</name>
    <dbReference type="NCBI Taxonomy" id="486"/>
    <lineage>
        <taxon>Bacteria</taxon>
        <taxon>Pseudomonadati</taxon>
        <taxon>Pseudomonadota</taxon>
        <taxon>Betaproteobacteria</taxon>
        <taxon>Neisseriales</taxon>
        <taxon>Neisseriaceae</taxon>
        <taxon>Neisseria</taxon>
    </lineage>
</organism>
<dbReference type="AlphaFoldDB" id="A0AAU8VGI4"/>
<gene>
    <name evidence="2" type="ORF">B2G52_07105</name>
</gene>